<sequence>MNGLDGLNEEKMLLVRQYIGLLDTIEEAFGHIFFCLEERKLEAADHLWDDVRLAFGQIHLSNQVLAEHFAERTGVLNQFASFDDVWEKAQVLPYADYSVWEEVIGESIYPAFSEWSREINKQFRPYYIN</sequence>
<organism evidence="2 3">
    <name type="scientific">Mesobacillus subterraneus</name>
    <dbReference type="NCBI Taxonomy" id="285983"/>
    <lineage>
        <taxon>Bacteria</taxon>
        <taxon>Bacillati</taxon>
        <taxon>Bacillota</taxon>
        <taxon>Bacilli</taxon>
        <taxon>Bacillales</taxon>
        <taxon>Bacillaceae</taxon>
        <taxon>Mesobacillus</taxon>
    </lineage>
</organism>
<proteinExistence type="predicted"/>
<dbReference type="PATRIC" id="fig|285983.3.peg.1993"/>
<dbReference type="RefSeq" id="WP_044395208.1">
    <property type="nucleotide sequence ID" value="NZ_JXIQ01000123.1"/>
</dbReference>
<evidence type="ECO:0000313" key="2">
    <source>
        <dbReference type="EMBL" id="KIY21162.1"/>
    </source>
</evidence>
<gene>
    <name evidence="2" type="ORF">UB32_15300</name>
</gene>
<dbReference type="EMBL" id="JXIQ01000123">
    <property type="protein sequence ID" value="KIY21162.1"/>
    <property type="molecule type" value="Genomic_DNA"/>
</dbReference>
<protein>
    <recommendedName>
        <fullName evidence="1">DUF8042 domain-containing protein</fullName>
    </recommendedName>
</protein>
<keyword evidence="3" id="KW-1185">Reference proteome</keyword>
<dbReference type="Pfam" id="PF26154">
    <property type="entry name" value="DUF8042"/>
    <property type="match status" value="1"/>
</dbReference>
<feature type="domain" description="DUF8042" evidence="1">
    <location>
        <begin position="9"/>
        <end position="125"/>
    </location>
</feature>
<accession>A0A0D6Z6E6</accession>
<dbReference type="AlphaFoldDB" id="A0A0D6Z6E6"/>
<dbReference type="OrthoDB" id="2990527at2"/>
<reference evidence="2 3" key="1">
    <citation type="submission" date="2015-01" db="EMBL/GenBank/DDBJ databases">
        <title>Draft genome sequences of the supercritical CO2 tolerant bacteria Bacillus subterraneus MITOT1 and Bacillus cereus MIT0214.</title>
        <authorList>
            <person name="Peet K.C."/>
            <person name="Thompson J.R."/>
        </authorList>
    </citation>
    <scope>NUCLEOTIDE SEQUENCE [LARGE SCALE GENOMIC DNA]</scope>
    <source>
        <strain evidence="2 3">MITOT1</strain>
    </source>
</reference>
<evidence type="ECO:0000259" key="1">
    <source>
        <dbReference type="Pfam" id="PF26154"/>
    </source>
</evidence>
<dbReference type="InterPro" id="IPR058355">
    <property type="entry name" value="DUF8042"/>
</dbReference>
<comment type="caution">
    <text evidence="2">The sequence shown here is derived from an EMBL/GenBank/DDBJ whole genome shotgun (WGS) entry which is preliminary data.</text>
</comment>
<name>A0A0D6Z6E6_9BACI</name>
<evidence type="ECO:0000313" key="3">
    <source>
        <dbReference type="Proteomes" id="UP000032512"/>
    </source>
</evidence>
<dbReference type="Proteomes" id="UP000032512">
    <property type="component" value="Unassembled WGS sequence"/>
</dbReference>